<sequence>MAWSLTVTLVVVLVPLDDTTSEPKYKTFFLCLPLLAARSSGSEPLCRRIAKRAGTRCPFSDFRLLAAVVGRASSVS</sequence>
<name>A0A453N291_AEGTS</name>
<accession>A0A453N291</accession>
<reference evidence="3" key="2">
    <citation type="journal article" date="2017" name="Nat. Plants">
        <title>The Aegilops tauschii genome reveals multiple impacts of transposons.</title>
        <authorList>
            <person name="Zhao G."/>
            <person name="Zou C."/>
            <person name="Li K."/>
            <person name="Wang K."/>
            <person name="Li T."/>
            <person name="Gao L."/>
            <person name="Zhang X."/>
            <person name="Wang H."/>
            <person name="Yang Z."/>
            <person name="Liu X."/>
            <person name="Jiang W."/>
            <person name="Mao L."/>
            <person name="Kong X."/>
            <person name="Jiao Y."/>
            <person name="Jia J."/>
        </authorList>
    </citation>
    <scope>NUCLEOTIDE SEQUENCE [LARGE SCALE GENOMIC DNA]</scope>
    <source>
        <strain evidence="3">cv. AL8/78</strain>
    </source>
</reference>
<evidence type="ECO:0008006" key="4">
    <source>
        <dbReference type="Google" id="ProtNLM"/>
    </source>
</evidence>
<proteinExistence type="predicted"/>
<organism evidence="2 3">
    <name type="scientific">Aegilops tauschii subsp. strangulata</name>
    <name type="common">Goatgrass</name>
    <dbReference type="NCBI Taxonomy" id="200361"/>
    <lineage>
        <taxon>Eukaryota</taxon>
        <taxon>Viridiplantae</taxon>
        <taxon>Streptophyta</taxon>
        <taxon>Embryophyta</taxon>
        <taxon>Tracheophyta</taxon>
        <taxon>Spermatophyta</taxon>
        <taxon>Magnoliopsida</taxon>
        <taxon>Liliopsida</taxon>
        <taxon>Poales</taxon>
        <taxon>Poaceae</taxon>
        <taxon>BOP clade</taxon>
        <taxon>Pooideae</taxon>
        <taxon>Triticodae</taxon>
        <taxon>Triticeae</taxon>
        <taxon>Triticinae</taxon>
        <taxon>Aegilops</taxon>
    </lineage>
</organism>
<dbReference type="Proteomes" id="UP000015105">
    <property type="component" value="Chromosome 6D"/>
</dbReference>
<feature type="chain" id="PRO_5019156488" description="Secreted protein" evidence="1">
    <location>
        <begin position="22"/>
        <end position="76"/>
    </location>
</feature>
<evidence type="ECO:0000313" key="2">
    <source>
        <dbReference type="EnsemblPlants" id="AET6Gv20182800.16"/>
    </source>
</evidence>
<evidence type="ECO:0000313" key="3">
    <source>
        <dbReference type="Proteomes" id="UP000015105"/>
    </source>
</evidence>
<dbReference type="AlphaFoldDB" id="A0A453N291"/>
<reference evidence="3" key="1">
    <citation type="journal article" date="2014" name="Science">
        <title>Ancient hybridizations among the ancestral genomes of bread wheat.</title>
        <authorList>
            <consortium name="International Wheat Genome Sequencing Consortium,"/>
            <person name="Marcussen T."/>
            <person name="Sandve S.R."/>
            <person name="Heier L."/>
            <person name="Spannagl M."/>
            <person name="Pfeifer M."/>
            <person name="Jakobsen K.S."/>
            <person name="Wulff B.B."/>
            <person name="Steuernagel B."/>
            <person name="Mayer K.F."/>
            <person name="Olsen O.A."/>
        </authorList>
    </citation>
    <scope>NUCLEOTIDE SEQUENCE [LARGE SCALE GENOMIC DNA]</scope>
    <source>
        <strain evidence="3">cv. AL8/78</strain>
    </source>
</reference>
<keyword evidence="1" id="KW-0732">Signal</keyword>
<keyword evidence="3" id="KW-1185">Reference proteome</keyword>
<evidence type="ECO:0000256" key="1">
    <source>
        <dbReference type="SAM" id="SignalP"/>
    </source>
</evidence>
<feature type="signal peptide" evidence="1">
    <location>
        <begin position="1"/>
        <end position="21"/>
    </location>
</feature>
<reference evidence="2" key="5">
    <citation type="journal article" date="2021" name="G3 (Bethesda)">
        <title>Aegilops tauschii genome assembly Aet v5.0 features greater sequence contiguity and improved annotation.</title>
        <authorList>
            <person name="Wang L."/>
            <person name="Zhu T."/>
            <person name="Rodriguez J.C."/>
            <person name="Deal K.R."/>
            <person name="Dubcovsky J."/>
            <person name="McGuire P.E."/>
            <person name="Lux T."/>
            <person name="Spannagl M."/>
            <person name="Mayer K.F.X."/>
            <person name="Baldrich P."/>
            <person name="Meyers B.C."/>
            <person name="Huo N."/>
            <person name="Gu Y.Q."/>
            <person name="Zhou H."/>
            <person name="Devos K.M."/>
            <person name="Bennetzen J.L."/>
            <person name="Unver T."/>
            <person name="Budak H."/>
            <person name="Gulick P.J."/>
            <person name="Galiba G."/>
            <person name="Kalapos B."/>
            <person name="Nelson D.R."/>
            <person name="Li P."/>
            <person name="You F.M."/>
            <person name="Luo M.C."/>
            <person name="Dvorak J."/>
        </authorList>
    </citation>
    <scope>NUCLEOTIDE SEQUENCE [LARGE SCALE GENOMIC DNA]</scope>
    <source>
        <strain evidence="2">cv. AL8/78</strain>
    </source>
</reference>
<reference evidence="2" key="3">
    <citation type="journal article" date="2017" name="Nature">
        <title>Genome sequence of the progenitor of the wheat D genome Aegilops tauschii.</title>
        <authorList>
            <person name="Luo M.C."/>
            <person name="Gu Y.Q."/>
            <person name="Puiu D."/>
            <person name="Wang H."/>
            <person name="Twardziok S.O."/>
            <person name="Deal K.R."/>
            <person name="Huo N."/>
            <person name="Zhu T."/>
            <person name="Wang L."/>
            <person name="Wang Y."/>
            <person name="McGuire P.E."/>
            <person name="Liu S."/>
            <person name="Long H."/>
            <person name="Ramasamy R.K."/>
            <person name="Rodriguez J.C."/>
            <person name="Van S.L."/>
            <person name="Yuan L."/>
            <person name="Wang Z."/>
            <person name="Xia Z."/>
            <person name="Xiao L."/>
            <person name="Anderson O.D."/>
            <person name="Ouyang S."/>
            <person name="Liang Y."/>
            <person name="Zimin A.V."/>
            <person name="Pertea G."/>
            <person name="Qi P."/>
            <person name="Bennetzen J.L."/>
            <person name="Dai X."/>
            <person name="Dawson M.W."/>
            <person name="Muller H.G."/>
            <person name="Kugler K."/>
            <person name="Rivarola-Duarte L."/>
            <person name="Spannagl M."/>
            <person name="Mayer K.F.X."/>
            <person name="Lu F.H."/>
            <person name="Bevan M.W."/>
            <person name="Leroy P."/>
            <person name="Li P."/>
            <person name="You F.M."/>
            <person name="Sun Q."/>
            <person name="Liu Z."/>
            <person name="Lyons E."/>
            <person name="Wicker T."/>
            <person name="Salzberg S.L."/>
            <person name="Devos K.M."/>
            <person name="Dvorak J."/>
        </authorList>
    </citation>
    <scope>NUCLEOTIDE SEQUENCE [LARGE SCALE GENOMIC DNA]</scope>
    <source>
        <strain evidence="2">cv. AL8/78</strain>
    </source>
</reference>
<protein>
    <recommendedName>
        <fullName evidence="4">Secreted protein</fullName>
    </recommendedName>
</protein>
<reference evidence="2" key="4">
    <citation type="submission" date="2019-03" db="UniProtKB">
        <authorList>
            <consortium name="EnsemblPlants"/>
        </authorList>
    </citation>
    <scope>IDENTIFICATION</scope>
</reference>
<dbReference type="Gramene" id="AET6Gv20182800.16">
    <property type="protein sequence ID" value="AET6Gv20182800.16"/>
    <property type="gene ID" value="AET6Gv20182800"/>
</dbReference>
<dbReference type="EnsemblPlants" id="AET6Gv20182800.16">
    <property type="protein sequence ID" value="AET6Gv20182800.16"/>
    <property type="gene ID" value="AET6Gv20182800"/>
</dbReference>